<evidence type="ECO:0000313" key="7">
    <source>
        <dbReference type="EMBL" id="GEU75092.1"/>
    </source>
</evidence>
<dbReference type="Gene3D" id="3.30.70.270">
    <property type="match status" value="1"/>
</dbReference>
<reference evidence="7" key="1">
    <citation type="journal article" date="2019" name="Sci. Rep.">
        <title>Draft genome of Tanacetum cinerariifolium, the natural source of mosquito coil.</title>
        <authorList>
            <person name="Yamashiro T."/>
            <person name="Shiraishi A."/>
            <person name="Satake H."/>
            <person name="Nakayama K."/>
        </authorList>
    </citation>
    <scope>NUCLEOTIDE SEQUENCE</scope>
</reference>
<keyword evidence="4" id="KW-0863">Zinc-finger</keyword>
<evidence type="ECO:0000256" key="3">
    <source>
        <dbReference type="ARBA" id="ARBA00023125"/>
    </source>
</evidence>
<evidence type="ECO:0000256" key="4">
    <source>
        <dbReference type="PROSITE-ProRule" id="PRU00047"/>
    </source>
</evidence>
<keyword evidence="1" id="KW-0645">Protease</keyword>
<dbReference type="FunFam" id="3.30.70.270:FF:000020">
    <property type="entry name" value="Transposon Tf2-6 polyprotein-like Protein"/>
    <property type="match status" value="1"/>
</dbReference>
<feature type="compositionally biased region" description="Acidic residues" evidence="5">
    <location>
        <begin position="108"/>
        <end position="121"/>
    </location>
</feature>
<dbReference type="InterPro" id="IPR036875">
    <property type="entry name" value="Znf_CCHC_sf"/>
</dbReference>
<dbReference type="GO" id="GO:0003964">
    <property type="term" value="F:RNA-directed DNA polymerase activity"/>
    <property type="evidence" value="ECO:0007669"/>
    <property type="project" value="UniProtKB-KW"/>
</dbReference>
<keyword evidence="4" id="KW-0862">Zinc</keyword>
<dbReference type="PROSITE" id="PS50158">
    <property type="entry name" value="ZF_CCHC"/>
    <property type="match status" value="2"/>
</dbReference>
<dbReference type="InterPro" id="IPR001878">
    <property type="entry name" value="Znf_CCHC"/>
</dbReference>
<comment type="caution">
    <text evidence="7">The sequence shown here is derived from an EMBL/GenBank/DDBJ whole genome shotgun (WGS) entry which is preliminary data.</text>
</comment>
<keyword evidence="2" id="KW-0064">Aspartyl protease</keyword>
<feature type="compositionally biased region" description="Low complexity" evidence="5">
    <location>
        <begin position="547"/>
        <end position="570"/>
    </location>
</feature>
<dbReference type="PANTHER" id="PTHR46148">
    <property type="entry name" value="CHROMO DOMAIN-CONTAINING PROTEIN"/>
    <property type="match status" value="1"/>
</dbReference>
<dbReference type="SUPFAM" id="SSF56672">
    <property type="entry name" value="DNA/RNA polymerases"/>
    <property type="match status" value="1"/>
</dbReference>
<feature type="domain" description="CCHC-type" evidence="6">
    <location>
        <begin position="485"/>
        <end position="501"/>
    </location>
</feature>
<dbReference type="GO" id="GO:0008270">
    <property type="term" value="F:zinc ion binding"/>
    <property type="evidence" value="ECO:0007669"/>
    <property type="project" value="UniProtKB-KW"/>
</dbReference>
<dbReference type="Gene3D" id="4.10.60.10">
    <property type="entry name" value="Zinc finger, CCHC-type"/>
    <property type="match status" value="2"/>
</dbReference>
<proteinExistence type="predicted"/>
<dbReference type="Pfam" id="PF24626">
    <property type="entry name" value="SH3_Tf2-1"/>
    <property type="match status" value="1"/>
</dbReference>
<evidence type="ECO:0000259" key="6">
    <source>
        <dbReference type="PROSITE" id="PS50158"/>
    </source>
</evidence>
<dbReference type="SMART" id="SM00343">
    <property type="entry name" value="ZnF_C2HC"/>
    <property type="match status" value="2"/>
</dbReference>
<dbReference type="Pfam" id="PF17919">
    <property type="entry name" value="RT_RNaseH_2"/>
    <property type="match status" value="1"/>
</dbReference>
<evidence type="ECO:0000256" key="1">
    <source>
        <dbReference type="ARBA" id="ARBA00022670"/>
    </source>
</evidence>
<dbReference type="PANTHER" id="PTHR46148:SF59">
    <property type="entry name" value="NUCLEOTIDYLTRANSFERASE, RIBONUCLEASE H"/>
    <property type="match status" value="1"/>
</dbReference>
<dbReference type="GO" id="GO:0003677">
    <property type="term" value="F:DNA binding"/>
    <property type="evidence" value="ECO:0007669"/>
    <property type="project" value="UniProtKB-KW"/>
</dbReference>
<keyword evidence="7" id="KW-0695">RNA-directed DNA polymerase</keyword>
<protein>
    <submittedName>
        <fullName evidence="7">Putative reverse transcriptase domain-containing protein</fullName>
    </submittedName>
</protein>
<organism evidence="7">
    <name type="scientific">Tanacetum cinerariifolium</name>
    <name type="common">Dalmatian daisy</name>
    <name type="synonym">Chrysanthemum cinerariifolium</name>
    <dbReference type="NCBI Taxonomy" id="118510"/>
    <lineage>
        <taxon>Eukaryota</taxon>
        <taxon>Viridiplantae</taxon>
        <taxon>Streptophyta</taxon>
        <taxon>Embryophyta</taxon>
        <taxon>Tracheophyta</taxon>
        <taxon>Spermatophyta</taxon>
        <taxon>Magnoliopsida</taxon>
        <taxon>eudicotyledons</taxon>
        <taxon>Gunneridae</taxon>
        <taxon>Pentapetalae</taxon>
        <taxon>asterids</taxon>
        <taxon>campanulids</taxon>
        <taxon>Asterales</taxon>
        <taxon>Asteraceae</taxon>
        <taxon>Asteroideae</taxon>
        <taxon>Anthemideae</taxon>
        <taxon>Anthemidinae</taxon>
        <taxon>Tanacetum</taxon>
    </lineage>
</organism>
<gene>
    <name evidence="7" type="ORF">Tci_047070</name>
</gene>
<dbReference type="InterPro" id="IPR041577">
    <property type="entry name" value="RT_RNaseH_2"/>
</dbReference>
<evidence type="ECO:0000256" key="5">
    <source>
        <dbReference type="SAM" id="MobiDB-lite"/>
    </source>
</evidence>
<feature type="region of interest" description="Disordered" evidence="5">
    <location>
        <begin position="544"/>
        <end position="575"/>
    </location>
</feature>
<dbReference type="InterPro" id="IPR056924">
    <property type="entry name" value="SH3_Tf2-1"/>
</dbReference>
<keyword evidence="7" id="KW-0808">Transferase</keyword>
<feature type="domain" description="CCHC-type" evidence="6">
    <location>
        <begin position="530"/>
        <end position="545"/>
    </location>
</feature>
<dbReference type="Pfam" id="PF00098">
    <property type="entry name" value="zf-CCHC"/>
    <property type="match status" value="2"/>
</dbReference>
<keyword evidence="3" id="KW-0238">DNA-binding</keyword>
<keyword evidence="2" id="KW-0378">Hydrolase</keyword>
<name>A0A6L2MQU1_TANCI</name>
<keyword evidence="7" id="KW-0548">Nucleotidyltransferase</keyword>
<sequence>MSSNSHATITYTLMSSYEVIVNGYFRMPMDPLDPYAQLVMEAPPLPNYIPGPEVPPSPDYIPGPEYPEYLPPADDVFPAEKQPLPVVVSPTAESPGYITDSEPKMDPKEEDGDDEKSEGDSIDYPTSRGDDDADDDGDDLSKDDADDEDEESSESKEEEEEHLALTGPAPALNSSISASEEGILEADKPLQKKARFTTPTGGYKVDKSSVVAAARQIRPGLTIDDSRRAEDRLIGRLRKERRYFRTLSTTYVREVAHSRNYCTQIMDYCQSREDLEQCAPTRECTYKDYLNCRPLKFKGTEGVIGLTQWFERTEFVSSISNCTVENQVKFVSCTLIGSALTWWNSHIRAVSQEVAYAMPWKTLRQMMTAKMFLEESDEIKRYVGGLPEMIRGNVMSYEPKSMQKAIEFANNQMDQKLLGIVDRQADNKRKFDNTSRNQQHQQQFKRNNNVARAYAVGSGEKKPYEGTKPLCPKYNFYHDGPCGPKCTNCKRTGHIARDCRSRAANTNNNNNNNYYNNQRATTTYQEVPTCFECGAQGHFKNNCPKLGNKNQGSRNQRNQNQAGNGNAVARTYGVGTGGNPDANVVTGLPPTRQVEFQIDLIPSAATVAQTPYRLAPSEMKELIDDLFDQLRGSSIYSKIDLRSGLVGYYRRFIEGFSKIAKPMTKLTQKKVMFDWGDKQEAAFQLLKQKLCSTPILALPEGAEDFVAYCDASHKGLGAVLMQREKKELNIRQRYWLELLSVYDCQIRYHPGKENVVADALRRKERIKPLRVRAVVMMIGLDLPKQILGAQTEETTEKIVQIKQRLQAARDRQKSYTNVWRKPLEFQVGDKVMLKVSTWKGVVRFKKRGKLNPRYIAPFKVLEKVGTVAYRLELPEQLSMVHSTFYVSNLKKCLSDEPLAIPLDELHIDDKLYFVEEPIEIIDREIKWLRQIHIPIIKVFEENLKNWFSFGKVLARLGFLWLKLGFWI</sequence>
<evidence type="ECO:0000256" key="2">
    <source>
        <dbReference type="ARBA" id="ARBA00022750"/>
    </source>
</evidence>
<feature type="compositionally biased region" description="Acidic residues" evidence="5">
    <location>
        <begin position="144"/>
        <end position="161"/>
    </location>
</feature>
<dbReference type="GO" id="GO:0006508">
    <property type="term" value="P:proteolysis"/>
    <property type="evidence" value="ECO:0007669"/>
    <property type="project" value="UniProtKB-KW"/>
</dbReference>
<feature type="compositionally biased region" description="Pro residues" evidence="5">
    <location>
        <begin position="50"/>
        <end position="65"/>
    </location>
</feature>
<dbReference type="AlphaFoldDB" id="A0A6L2MQU1"/>
<dbReference type="InterPro" id="IPR043128">
    <property type="entry name" value="Rev_trsase/Diguanyl_cyclase"/>
</dbReference>
<keyword evidence="4" id="KW-0479">Metal-binding</keyword>
<dbReference type="GO" id="GO:0004190">
    <property type="term" value="F:aspartic-type endopeptidase activity"/>
    <property type="evidence" value="ECO:0007669"/>
    <property type="project" value="UniProtKB-KW"/>
</dbReference>
<dbReference type="SUPFAM" id="SSF57756">
    <property type="entry name" value="Retrovirus zinc finger-like domains"/>
    <property type="match status" value="2"/>
</dbReference>
<dbReference type="InterPro" id="IPR043502">
    <property type="entry name" value="DNA/RNA_pol_sf"/>
</dbReference>
<feature type="region of interest" description="Disordered" evidence="5">
    <location>
        <begin position="50"/>
        <end position="174"/>
    </location>
</feature>
<dbReference type="EMBL" id="BKCJ010007014">
    <property type="protein sequence ID" value="GEU75092.1"/>
    <property type="molecule type" value="Genomic_DNA"/>
</dbReference>
<accession>A0A6L2MQU1</accession>